<dbReference type="NCBIfam" id="TIGR02595">
    <property type="entry name" value="PEP_CTERM"/>
    <property type="match status" value="1"/>
</dbReference>
<organism evidence="2 3">
    <name type="scientific">Poriferisphaera corsica</name>
    <dbReference type="NCBI Taxonomy" id="2528020"/>
    <lineage>
        <taxon>Bacteria</taxon>
        <taxon>Pseudomonadati</taxon>
        <taxon>Planctomycetota</taxon>
        <taxon>Phycisphaerae</taxon>
        <taxon>Phycisphaerales</taxon>
        <taxon>Phycisphaeraceae</taxon>
        <taxon>Poriferisphaera</taxon>
    </lineage>
</organism>
<sequence length="221" mass="23091" precursor="true">MAMTSHKIRSAGTLLGIIASFGLMTVNANAANLLTNSGFEADTIPDGVDDVAGASGWGSFNFTFTSKALSNTDEKSLKLYGPWFDGGGSGVTQGGFAASEGQQWHASTMALNSSIDALTENNFALIKIEFFDAANNVIAAVESDKVESTSPLDTWTMLTVDALAPVDTVSAQIVLVHVQLDPVAGGAIFFDDAVLEQVVPEPASIALLGLASLVLLQRKQH</sequence>
<dbReference type="RefSeq" id="WP_145076537.1">
    <property type="nucleotide sequence ID" value="NZ_CP036425.1"/>
</dbReference>
<feature type="chain" id="PRO_5021699818" evidence="1">
    <location>
        <begin position="31"/>
        <end position="221"/>
    </location>
</feature>
<reference evidence="2 3" key="1">
    <citation type="submission" date="2019-02" db="EMBL/GenBank/DDBJ databases">
        <title>Deep-cultivation of Planctomycetes and their phenomic and genomic characterization uncovers novel biology.</title>
        <authorList>
            <person name="Wiegand S."/>
            <person name="Jogler M."/>
            <person name="Boedeker C."/>
            <person name="Pinto D."/>
            <person name="Vollmers J."/>
            <person name="Rivas-Marin E."/>
            <person name="Kohn T."/>
            <person name="Peeters S.H."/>
            <person name="Heuer A."/>
            <person name="Rast P."/>
            <person name="Oberbeckmann S."/>
            <person name="Bunk B."/>
            <person name="Jeske O."/>
            <person name="Meyerdierks A."/>
            <person name="Storesund J.E."/>
            <person name="Kallscheuer N."/>
            <person name="Luecker S."/>
            <person name="Lage O.M."/>
            <person name="Pohl T."/>
            <person name="Merkel B.J."/>
            <person name="Hornburger P."/>
            <person name="Mueller R.-W."/>
            <person name="Bruemmer F."/>
            <person name="Labrenz M."/>
            <person name="Spormann A.M."/>
            <person name="Op den Camp H."/>
            <person name="Overmann J."/>
            <person name="Amann R."/>
            <person name="Jetten M.S.M."/>
            <person name="Mascher T."/>
            <person name="Medema M.H."/>
            <person name="Devos D.P."/>
            <person name="Kaster A.-K."/>
            <person name="Ovreas L."/>
            <person name="Rohde M."/>
            <person name="Galperin M.Y."/>
            <person name="Jogler C."/>
        </authorList>
    </citation>
    <scope>NUCLEOTIDE SEQUENCE [LARGE SCALE GENOMIC DNA]</scope>
    <source>
        <strain evidence="2 3">KS4</strain>
    </source>
</reference>
<dbReference type="EMBL" id="CP036425">
    <property type="protein sequence ID" value="QDU33475.1"/>
    <property type="molecule type" value="Genomic_DNA"/>
</dbReference>
<keyword evidence="1" id="KW-0732">Signal</keyword>
<evidence type="ECO:0000313" key="3">
    <source>
        <dbReference type="Proteomes" id="UP000317369"/>
    </source>
</evidence>
<dbReference type="InterPro" id="IPR013424">
    <property type="entry name" value="Ice-binding_C"/>
</dbReference>
<keyword evidence="3" id="KW-1185">Reference proteome</keyword>
<evidence type="ECO:0000313" key="2">
    <source>
        <dbReference type="EMBL" id="QDU33475.1"/>
    </source>
</evidence>
<accession>A0A517YTB3</accession>
<dbReference type="AlphaFoldDB" id="A0A517YTB3"/>
<name>A0A517YTB3_9BACT</name>
<gene>
    <name evidence="2" type="ORF">KS4_15230</name>
</gene>
<dbReference type="KEGG" id="pcor:KS4_15230"/>
<dbReference type="Gene3D" id="2.60.120.260">
    <property type="entry name" value="Galactose-binding domain-like"/>
    <property type="match status" value="1"/>
</dbReference>
<proteinExistence type="predicted"/>
<dbReference type="Proteomes" id="UP000317369">
    <property type="component" value="Chromosome"/>
</dbReference>
<evidence type="ECO:0000256" key="1">
    <source>
        <dbReference type="SAM" id="SignalP"/>
    </source>
</evidence>
<feature type="signal peptide" evidence="1">
    <location>
        <begin position="1"/>
        <end position="30"/>
    </location>
</feature>
<protein>
    <submittedName>
        <fullName evidence="2">Uncharacterized protein</fullName>
    </submittedName>
</protein>